<evidence type="ECO:0000256" key="1">
    <source>
        <dbReference type="SAM" id="Phobius"/>
    </source>
</evidence>
<dbReference type="AlphaFoldDB" id="A0A4Q0P066"/>
<organism evidence="2 3">
    <name type="scientific">Leeuwenhoekiella aestuarii</name>
    <dbReference type="NCBI Taxonomy" id="2249426"/>
    <lineage>
        <taxon>Bacteria</taxon>
        <taxon>Pseudomonadati</taxon>
        <taxon>Bacteroidota</taxon>
        <taxon>Flavobacteriia</taxon>
        <taxon>Flavobacteriales</taxon>
        <taxon>Flavobacteriaceae</taxon>
        <taxon>Leeuwenhoekiella</taxon>
    </lineage>
</organism>
<sequence length="101" mass="11407">MDKSFVLDLGQNSIGWVIIDNNTVEEIGVCLFPSKKIITNNIESSATKLSTFINKNIRLISLIILTVILFMMGVLITKFWQFWINLAIAGIYSVLTVEIKK</sequence>
<reference evidence="2 3" key="1">
    <citation type="submission" date="2018-07" db="EMBL/GenBank/DDBJ databases">
        <title>Leeuwenhoekiella genomics.</title>
        <authorList>
            <person name="Tahon G."/>
            <person name="Willems A."/>
        </authorList>
    </citation>
    <scope>NUCLEOTIDE SEQUENCE [LARGE SCALE GENOMIC DNA]</scope>
    <source>
        <strain evidence="2 3">R-50232</strain>
    </source>
</reference>
<accession>A0A4Q0P066</accession>
<keyword evidence="1" id="KW-0472">Membrane</keyword>
<dbReference type="RefSeq" id="WP_128760074.1">
    <property type="nucleotide sequence ID" value="NZ_QOVI01000001.1"/>
</dbReference>
<proteinExistence type="predicted"/>
<evidence type="ECO:0000313" key="2">
    <source>
        <dbReference type="EMBL" id="RXG18537.1"/>
    </source>
</evidence>
<name>A0A4Q0P066_9FLAO</name>
<protein>
    <submittedName>
        <fullName evidence="2">Uncharacterized protein</fullName>
    </submittedName>
</protein>
<comment type="caution">
    <text evidence="2">The sequence shown here is derived from an EMBL/GenBank/DDBJ whole genome shotgun (WGS) entry which is preliminary data.</text>
</comment>
<evidence type="ECO:0000313" key="3">
    <source>
        <dbReference type="Proteomes" id="UP000289821"/>
    </source>
</evidence>
<dbReference type="Proteomes" id="UP000289821">
    <property type="component" value="Unassembled WGS sequence"/>
</dbReference>
<feature type="transmembrane region" description="Helical" evidence="1">
    <location>
        <begin position="82"/>
        <end position="99"/>
    </location>
</feature>
<feature type="transmembrane region" description="Helical" evidence="1">
    <location>
        <begin position="57"/>
        <end position="76"/>
    </location>
</feature>
<keyword evidence="1" id="KW-1133">Transmembrane helix</keyword>
<keyword evidence="1" id="KW-0812">Transmembrane</keyword>
<gene>
    <name evidence="2" type="ORF">DSM04_101739</name>
</gene>
<dbReference type="EMBL" id="QOVI01000001">
    <property type="protein sequence ID" value="RXG18537.1"/>
    <property type="molecule type" value="Genomic_DNA"/>
</dbReference>
<dbReference type="OrthoDB" id="9777169at2"/>
<keyword evidence="3" id="KW-1185">Reference proteome</keyword>